<dbReference type="FunFam" id="1.10.720.40:FF:000001">
    <property type="entry name" value="LEM domain containing 2, isoform CRA_a"/>
    <property type="match status" value="2"/>
</dbReference>
<dbReference type="SUPFAM" id="SSF63451">
    <property type="entry name" value="LEM domain"/>
    <property type="match status" value="2"/>
</dbReference>
<sequence length="517" mass="56483">MQDYLDDPSVLTKDKLKSELLAHNVELPSGNATKDVYVQLYIQNLSAQNKKHAADAFSSDEETPPPVVSGKRKTSRKTDKLPPDELDVSVLTDEGLRAELLRHGVDVGPVVATTRKLYERKLQDLLHHAPAQPPQPQLVSAEVQVNHNSSAEADLYSDKEDEVVLEPEPEPEPKPQPVAEPEAAAPVVERPARSRGKTPVTGRTRSSQQHTREQFIAGEDDEEEPVLKVRRGSRRFSDRTILTKVLRPMLADQEQSVSNIADQLSPAEDRSSHWASKPSSPLVRPVTIDPFTFSPTCNISPIKSQRSHWIISDQSATEPSSVSEGGEECGPADVWLLGRQQQKVSGLVSKCSAVKMPSCTSLSEDMLAGQVEKIAAGDQSTKVDELDVLKELFPNNINSPTGLSVTCRRPIRGAAGRPVKSSDLWMKETSFLSPQTSTKATGSSSFYSDKLSRDTSLPSSSTAAPPAGQTKAVRHSWSLWVKLLLLAIVATFLFLVYQAMETNTNAPFGESEVSSRG</sequence>
<accession>A0A6P7N9Z6</accession>
<dbReference type="Pfam" id="PF08198">
    <property type="entry name" value="Thymopoietin"/>
    <property type="match status" value="1"/>
</dbReference>
<dbReference type="Gene3D" id="1.10.720.40">
    <property type="match status" value="2"/>
</dbReference>
<dbReference type="FunCoup" id="A0A6P7N9Z6">
    <property type="interactions" value="59"/>
</dbReference>
<keyword evidence="7" id="KW-0472">Membrane</keyword>
<dbReference type="PANTHER" id="PTHR12019:SF21">
    <property type="entry name" value="THYMOPOIETIN A"/>
    <property type="match status" value="1"/>
</dbReference>
<comment type="similarity">
    <text evidence="1">Belongs to the LEM family.</text>
</comment>
<evidence type="ECO:0000256" key="6">
    <source>
        <dbReference type="SAM" id="MobiDB-lite"/>
    </source>
</evidence>
<name>A0A6P7N9Z6_BETSP</name>
<dbReference type="Proteomes" id="UP000515150">
    <property type="component" value="Chromosome 9"/>
</dbReference>
<evidence type="ECO:0000256" key="7">
    <source>
        <dbReference type="SAM" id="Phobius"/>
    </source>
</evidence>
<keyword evidence="3" id="KW-0597">Phosphoprotein</keyword>
<dbReference type="CDD" id="cd12935">
    <property type="entry name" value="LEM_like"/>
    <property type="match status" value="1"/>
</dbReference>
<feature type="region of interest" description="Disordered" evidence="6">
    <location>
        <begin position="255"/>
        <end position="281"/>
    </location>
</feature>
<feature type="region of interest" description="Disordered" evidence="6">
    <location>
        <begin position="51"/>
        <end position="84"/>
    </location>
</feature>
<dbReference type="AlphaFoldDB" id="A0A6P7N9Z6"/>
<keyword evidence="2" id="KW-0488">Methylation</keyword>
<dbReference type="KEGG" id="bspl:114861342"/>
<dbReference type="InterPro" id="IPR011015">
    <property type="entry name" value="LEM/LEM-like_dom_sf"/>
</dbReference>
<dbReference type="Pfam" id="PF03020">
    <property type="entry name" value="LEM"/>
    <property type="match status" value="1"/>
</dbReference>
<feature type="compositionally biased region" description="Acidic residues" evidence="6">
    <location>
        <begin position="159"/>
        <end position="170"/>
    </location>
</feature>
<keyword evidence="5" id="KW-0238">DNA-binding</keyword>
<evidence type="ECO:0000256" key="2">
    <source>
        <dbReference type="ARBA" id="ARBA00022481"/>
    </source>
</evidence>
<dbReference type="InterPro" id="IPR051656">
    <property type="entry name" value="LEM_domain"/>
</dbReference>
<dbReference type="PROSITE" id="PS50955">
    <property type="entry name" value="LEM_LIKE"/>
    <property type="match status" value="1"/>
</dbReference>
<dbReference type="InterPro" id="IPR003887">
    <property type="entry name" value="LEM_dom"/>
</dbReference>
<dbReference type="InterPro" id="IPR013146">
    <property type="entry name" value="LEM-like_dom"/>
</dbReference>
<dbReference type="InParanoid" id="A0A6P7N9Z6"/>
<keyword evidence="7" id="KW-0812">Transmembrane</keyword>
<organism evidence="10 11">
    <name type="scientific">Betta splendens</name>
    <name type="common">Siamese fighting fish</name>
    <dbReference type="NCBI Taxonomy" id="158456"/>
    <lineage>
        <taxon>Eukaryota</taxon>
        <taxon>Metazoa</taxon>
        <taxon>Chordata</taxon>
        <taxon>Craniata</taxon>
        <taxon>Vertebrata</taxon>
        <taxon>Euteleostomi</taxon>
        <taxon>Actinopterygii</taxon>
        <taxon>Neopterygii</taxon>
        <taxon>Teleostei</taxon>
        <taxon>Neoteleostei</taxon>
        <taxon>Acanthomorphata</taxon>
        <taxon>Anabantaria</taxon>
        <taxon>Anabantiformes</taxon>
        <taxon>Anabantoidei</taxon>
        <taxon>Osphronemidae</taxon>
        <taxon>Betta</taxon>
    </lineage>
</organism>
<dbReference type="CTD" id="352907"/>
<keyword evidence="10" id="KW-1185">Reference proteome</keyword>
<dbReference type="RefSeq" id="XP_029016277.1">
    <property type="nucleotide sequence ID" value="XM_029160444.3"/>
</dbReference>
<feature type="domain" description="LEM-like" evidence="9">
    <location>
        <begin position="5"/>
        <end position="48"/>
    </location>
</feature>
<evidence type="ECO:0000259" key="9">
    <source>
        <dbReference type="PROSITE" id="PS50955"/>
    </source>
</evidence>
<dbReference type="PROSITE" id="PS50954">
    <property type="entry name" value="LEM"/>
    <property type="match status" value="1"/>
</dbReference>
<feature type="domain" description="LEM" evidence="8">
    <location>
        <begin position="85"/>
        <end position="129"/>
    </location>
</feature>
<dbReference type="OrthoDB" id="10072362at2759"/>
<reference evidence="11" key="1">
    <citation type="submission" date="2025-08" db="UniProtKB">
        <authorList>
            <consortium name="RefSeq"/>
        </authorList>
    </citation>
    <scope>IDENTIFICATION</scope>
</reference>
<dbReference type="PANTHER" id="PTHR12019">
    <property type="entry name" value="LAMINA-ASSOCIATED POLYPEPTIDE THYMOPOIETIN"/>
    <property type="match status" value="1"/>
</dbReference>
<dbReference type="SMART" id="SM01261">
    <property type="entry name" value="Thymopoietin"/>
    <property type="match status" value="1"/>
</dbReference>
<evidence type="ECO:0000313" key="10">
    <source>
        <dbReference type="Proteomes" id="UP000515150"/>
    </source>
</evidence>
<evidence type="ECO:0000256" key="5">
    <source>
        <dbReference type="ARBA" id="ARBA00023125"/>
    </source>
</evidence>
<evidence type="ECO:0000313" key="11">
    <source>
        <dbReference type="RefSeq" id="XP_029016277.1"/>
    </source>
</evidence>
<feature type="compositionally biased region" description="Low complexity" evidence="6">
    <location>
        <begin position="177"/>
        <end position="189"/>
    </location>
</feature>
<evidence type="ECO:0000256" key="1">
    <source>
        <dbReference type="ARBA" id="ARBA00007744"/>
    </source>
</evidence>
<feature type="region of interest" description="Disordered" evidence="6">
    <location>
        <begin position="150"/>
        <end position="226"/>
    </location>
</feature>
<proteinExistence type="inferred from homology"/>
<evidence type="ECO:0000259" key="8">
    <source>
        <dbReference type="PROSITE" id="PS50954"/>
    </source>
</evidence>
<dbReference type="GeneID" id="114861342"/>
<dbReference type="GO" id="GO:0003677">
    <property type="term" value="F:DNA binding"/>
    <property type="evidence" value="ECO:0007669"/>
    <property type="project" value="UniProtKB-KW"/>
</dbReference>
<dbReference type="CDD" id="cd12940">
    <property type="entry name" value="LEM_LAP2_LEMD1"/>
    <property type="match status" value="1"/>
</dbReference>
<evidence type="ECO:0000256" key="4">
    <source>
        <dbReference type="ARBA" id="ARBA00022990"/>
    </source>
</evidence>
<dbReference type="GO" id="GO:0005635">
    <property type="term" value="C:nuclear envelope"/>
    <property type="evidence" value="ECO:0007669"/>
    <property type="project" value="UniProtKB-ARBA"/>
</dbReference>
<gene>
    <name evidence="11" type="primary">tmpoa</name>
</gene>
<evidence type="ECO:0000256" key="3">
    <source>
        <dbReference type="ARBA" id="ARBA00022553"/>
    </source>
</evidence>
<keyword evidence="7" id="KW-1133">Transmembrane helix</keyword>
<feature type="transmembrane region" description="Helical" evidence="7">
    <location>
        <begin position="477"/>
        <end position="497"/>
    </location>
</feature>
<protein>
    <submittedName>
        <fullName evidence="11">Thymopoietin a isoform X1</fullName>
    </submittedName>
</protein>
<keyword evidence="4" id="KW-0007">Acetylation</keyword>
<dbReference type="SMART" id="SM00540">
    <property type="entry name" value="LEM"/>
    <property type="match status" value="1"/>
</dbReference>